<accession>A0A1I0KYZ9</accession>
<dbReference type="Proteomes" id="UP000199181">
    <property type="component" value="Unassembled WGS sequence"/>
</dbReference>
<proteinExistence type="predicted"/>
<dbReference type="EMBL" id="FOIJ01000016">
    <property type="protein sequence ID" value="SEU31759.1"/>
    <property type="molecule type" value="Genomic_DNA"/>
</dbReference>
<evidence type="ECO:0000313" key="3">
    <source>
        <dbReference type="Proteomes" id="UP000199181"/>
    </source>
</evidence>
<protein>
    <recommendedName>
        <fullName evidence="4">Lipoprotein</fullName>
    </recommendedName>
</protein>
<sequence length="218" mass="23224">MKRIWGAWLVALMLAACGGDDGGGGGGGGGGGEGGTTEGVGPSTARPKGTPFQLPQGLTVKNPIKGFDETDCYKEDQEDREEKGSGDLVQLCLQFSNTTPNTISVELPPGLIFISFNTETQNGLLVQVETFEVPPGEHSVHLRLFCLNSGRSGADPRDDYELGPVLNEKDPVWVLMNLLKDKAPLDANSTSKIQAALWNITDGDGLTRVDEERIDALP</sequence>
<feature type="region of interest" description="Disordered" evidence="1">
    <location>
        <begin position="25"/>
        <end position="65"/>
    </location>
</feature>
<gene>
    <name evidence="2" type="ORF">SAMN05443639_11695</name>
</gene>
<organism evidence="2 3">
    <name type="scientific">Stigmatella erecta</name>
    <dbReference type="NCBI Taxonomy" id="83460"/>
    <lineage>
        <taxon>Bacteria</taxon>
        <taxon>Pseudomonadati</taxon>
        <taxon>Myxococcota</taxon>
        <taxon>Myxococcia</taxon>
        <taxon>Myxococcales</taxon>
        <taxon>Cystobacterineae</taxon>
        <taxon>Archangiaceae</taxon>
        <taxon>Stigmatella</taxon>
    </lineage>
</organism>
<dbReference type="RefSeq" id="WP_093524779.1">
    <property type="nucleotide sequence ID" value="NZ_FOIJ01000016.1"/>
</dbReference>
<dbReference type="AlphaFoldDB" id="A0A1I0KYZ9"/>
<evidence type="ECO:0000256" key="1">
    <source>
        <dbReference type="SAM" id="MobiDB-lite"/>
    </source>
</evidence>
<evidence type="ECO:0000313" key="2">
    <source>
        <dbReference type="EMBL" id="SEU31759.1"/>
    </source>
</evidence>
<evidence type="ECO:0008006" key="4">
    <source>
        <dbReference type="Google" id="ProtNLM"/>
    </source>
</evidence>
<keyword evidence="3" id="KW-1185">Reference proteome</keyword>
<dbReference type="PROSITE" id="PS51257">
    <property type="entry name" value="PROKAR_LIPOPROTEIN"/>
    <property type="match status" value="1"/>
</dbReference>
<feature type="compositionally biased region" description="Gly residues" evidence="1">
    <location>
        <begin position="25"/>
        <end position="38"/>
    </location>
</feature>
<name>A0A1I0KYZ9_9BACT</name>
<reference evidence="3" key="1">
    <citation type="submission" date="2016-10" db="EMBL/GenBank/DDBJ databases">
        <authorList>
            <person name="Varghese N."/>
            <person name="Submissions S."/>
        </authorList>
    </citation>
    <scope>NUCLEOTIDE SEQUENCE [LARGE SCALE GENOMIC DNA]</scope>
    <source>
        <strain evidence="3">DSM 16858</strain>
    </source>
</reference>